<dbReference type="GO" id="GO:0009253">
    <property type="term" value="P:peptidoglycan catabolic process"/>
    <property type="evidence" value="ECO:0007669"/>
    <property type="project" value="InterPro"/>
</dbReference>
<dbReference type="CDD" id="cd06583">
    <property type="entry name" value="PGRP"/>
    <property type="match status" value="1"/>
</dbReference>
<sequence>MGILREHLILDIYIVVLISTSLASAFQCNNVQVVSRAEWNASAPGGRENMMDNRPYVTIHHTAGPHCFNLSSCKKEVKRIQDFHQGPERKWWDIGYNFLIGEDGRAYEGRGWLTKGAHAGAPFNTLAYGISIMGDFSNLLPNQMALDAFNSLVECGINNSRILSNYSLIGHRQARRPYYTTCPGKALYCHIQSWDHFKPYQFNGTFDNNTCHNESITTQSSENITMPTTLGSINTTA</sequence>
<dbReference type="InterPro" id="IPR006619">
    <property type="entry name" value="PGRP_domain_met/bac"/>
</dbReference>
<keyword evidence="2" id="KW-0391">Immunity</keyword>
<dbReference type="FunFam" id="3.40.80.10:FF:000001">
    <property type="entry name" value="Peptidoglycan recognition protein 1"/>
    <property type="match status" value="1"/>
</dbReference>
<dbReference type="InterPro" id="IPR002502">
    <property type="entry name" value="Amidase_domain"/>
</dbReference>
<evidence type="ECO:0000313" key="4">
    <source>
        <dbReference type="Proteomes" id="UP000749559"/>
    </source>
</evidence>
<dbReference type="Proteomes" id="UP000749559">
    <property type="component" value="Unassembled WGS sequence"/>
</dbReference>
<name>A0A8J1UNR7_OWEFU</name>
<dbReference type="Gene3D" id="3.40.80.10">
    <property type="entry name" value="Peptidoglycan recognition protein-like"/>
    <property type="match status" value="1"/>
</dbReference>
<dbReference type="GO" id="GO:0008745">
    <property type="term" value="F:N-acetylmuramoyl-L-alanine amidase activity"/>
    <property type="evidence" value="ECO:0007669"/>
    <property type="project" value="InterPro"/>
</dbReference>
<dbReference type="Pfam" id="PF01510">
    <property type="entry name" value="Amidase_2"/>
    <property type="match status" value="1"/>
</dbReference>
<proteinExistence type="inferred from homology"/>
<keyword evidence="4" id="KW-1185">Reference proteome</keyword>
<evidence type="ECO:0000256" key="2">
    <source>
        <dbReference type="ARBA" id="ARBA00022859"/>
    </source>
</evidence>
<dbReference type="InterPro" id="IPR036505">
    <property type="entry name" value="Amidase/PGRP_sf"/>
</dbReference>
<dbReference type="GO" id="GO:0002376">
    <property type="term" value="P:immune system process"/>
    <property type="evidence" value="ECO:0007669"/>
    <property type="project" value="UniProtKB-KW"/>
</dbReference>
<comment type="caution">
    <text evidence="3">The sequence shown here is derived from an EMBL/GenBank/DDBJ whole genome shotgun (WGS) entry which is preliminary data.</text>
</comment>
<gene>
    <name evidence="3" type="ORF">OFUS_LOCUS7057</name>
</gene>
<dbReference type="PANTHER" id="PTHR11022:SF41">
    <property type="entry name" value="PEPTIDOGLYCAN-RECOGNITION PROTEIN LC-RELATED"/>
    <property type="match status" value="1"/>
</dbReference>
<feature type="non-terminal residue" evidence="3">
    <location>
        <position position="1"/>
    </location>
</feature>
<evidence type="ECO:0008006" key="5">
    <source>
        <dbReference type="Google" id="ProtNLM"/>
    </source>
</evidence>
<accession>A0A8J1UNR7</accession>
<comment type="similarity">
    <text evidence="1">Belongs to the N-acetylmuramoyl-L-alanine amidase 2 family.</text>
</comment>
<dbReference type="PANTHER" id="PTHR11022">
    <property type="entry name" value="PEPTIDOGLYCAN RECOGNITION PROTEIN"/>
    <property type="match status" value="1"/>
</dbReference>
<dbReference type="SMART" id="SM00701">
    <property type="entry name" value="PGRP"/>
    <property type="match status" value="1"/>
</dbReference>
<dbReference type="GO" id="GO:0008270">
    <property type="term" value="F:zinc ion binding"/>
    <property type="evidence" value="ECO:0007669"/>
    <property type="project" value="InterPro"/>
</dbReference>
<dbReference type="InterPro" id="IPR015510">
    <property type="entry name" value="PGRP"/>
</dbReference>
<reference evidence="3" key="1">
    <citation type="submission" date="2022-03" db="EMBL/GenBank/DDBJ databases">
        <authorList>
            <person name="Martin C."/>
        </authorList>
    </citation>
    <scope>NUCLEOTIDE SEQUENCE</scope>
</reference>
<evidence type="ECO:0000313" key="3">
    <source>
        <dbReference type="EMBL" id="CAH1780355.1"/>
    </source>
</evidence>
<dbReference type="EMBL" id="CAIIXF020000003">
    <property type="protein sequence ID" value="CAH1780355.1"/>
    <property type="molecule type" value="Genomic_DNA"/>
</dbReference>
<evidence type="ECO:0000256" key="1">
    <source>
        <dbReference type="ARBA" id="ARBA00007553"/>
    </source>
</evidence>
<dbReference type="SMART" id="SM00644">
    <property type="entry name" value="Ami_2"/>
    <property type="match status" value="1"/>
</dbReference>
<dbReference type="SUPFAM" id="SSF55846">
    <property type="entry name" value="N-acetylmuramoyl-L-alanine amidase-like"/>
    <property type="match status" value="1"/>
</dbReference>
<organism evidence="3 4">
    <name type="scientific">Owenia fusiformis</name>
    <name type="common">Polychaete worm</name>
    <dbReference type="NCBI Taxonomy" id="6347"/>
    <lineage>
        <taxon>Eukaryota</taxon>
        <taxon>Metazoa</taxon>
        <taxon>Spiralia</taxon>
        <taxon>Lophotrochozoa</taxon>
        <taxon>Annelida</taxon>
        <taxon>Polychaeta</taxon>
        <taxon>Sedentaria</taxon>
        <taxon>Canalipalpata</taxon>
        <taxon>Sabellida</taxon>
        <taxon>Oweniida</taxon>
        <taxon>Oweniidae</taxon>
        <taxon>Owenia</taxon>
    </lineage>
</organism>
<protein>
    <recommendedName>
        <fullName evidence="5">Peptidoglycan-recognition protein</fullName>
    </recommendedName>
</protein>
<dbReference type="AlphaFoldDB" id="A0A8J1UNR7"/>
<dbReference type="OrthoDB" id="10001926at2759"/>